<reference evidence="2" key="1">
    <citation type="submission" date="2009-06" db="EMBL/GenBank/DDBJ databases">
        <authorList>
            <consortium name="US DOE Joint Genome Institute (JGI-PGF)"/>
            <person name="Lucas S."/>
            <person name="Copeland A."/>
            <person name="Lapidus A."/>
            <person name="Glavina del Rio T."/>
            <person name="Dalin E."/>
            <person name="Tice H."/>
            <person name="Bruce D."/>
            <person name="Goodwin L."/>
            <person name="Pitluck S."/>
            <person name="Kyrpides N."/>
            <person name="Mavromatis K."/>
            <person name="Ivanova N."/>
            <person name="Saunders E."/>
            <person name="Brettin T."/>
            <person name="Detter J.C."/>
            <person name="Han C."/>
            <person name="Larimer F."/>
            <person name="Land M."/>
            <person name="Hauser L."/>
            <person name="Markowitz V."/>
            <person name="Cheng J.-F."/>
            <person name="Hugenholtz P."/>
            <person name="Woyke T."/>
            <person name="Wu D."/>
            <person name="Gronow S."/>
            <person name="Klenk H.-P."/>
            <person name="Eisen J.A."/>
        </authorList>
    </citation>
    <scope>NUCLEOTIDE SEQUENCE</scope>
    <source>
        <strain evidence="2">Eklund 17B</strain>
    </source>
</reference>
<reference evidence="2" key="2">
    <citation type="submission" date="2009-08" db="EMBL/GenBank/DDBJ databases">
        <authorList>
            <person name="Shrivastava S."/>
            <person name="Brinkac L.M."/>
            <person name="Dodson R.J."/>
            <person name="Harkins D.M."/>
            <person name="Durkin A.S."/>
            <person name="Sutton G."/>
        </authorList>
    </citation>
    <scope>NUCLEOTIDE SEQUENCE</scope>
    <source>
        <strain evidence="2">Eklund 17B</strain>
    </source>
</reference>
<evidence type="ECO:0000256" key="1">
    <source>
        <dbReference type="SAM" id="Phobius"/>
    </source>
</evidence>
<dbReference type="Pfam" id="PF02089">
    <property type="entry name" value="Palm_thioest"/>
    <property type="match status" value="1"/>
</dbReference>
<organism evidence="2">
    <name type="scientific">Clostridium botulinum (strain Eklund 17B / Type B)</name>
    <dbReference type="NCBI Taxonomy" id="935198"/>
    <lineage>
        <taxon>Bacteria</taxon>
        <taxon>Bacillati</taxon>
        <taxon>Bacillota</taxon>
        <taxon>Clostridia</taxon>
        <taxon>Eubacteriales</taxon>
        <taxon>Clostridiaceae</taxon>
        <taxon>Clostridium</taxon>
    </lineage>
</organism>
<sequence length="381" mass="44195">MVDGRSLIRYGLYIIIIQSILYITIYKTIYINSIPNNIFIMDIIITVICIISLITNGILRILCTSKRLNIIKRIIIAFWIWIPVVNIFIMLYACHVARSEYDHECYKVIRNDARIDSNICKTKYPLVLVHGVGFRDLKYINYWGRIPKELIRNGATVYYGNQEAWGTITYNAQDIKNKILQIIRETGVEKVNIIAHSKGGLDARYMVSKLNMGEYVASLTMISSPHRGCKFVDIACKIPDNIYKFIAKFFNKYYRFLGDKNPDFYTTSKQFSTYHSKKFNEEVKDVENIYYQSYASIVSNIFSDYVVAIPYILVKLTEGENDGLVSVDSAKWGEFKGILKNKYRRGISHGDIIDLRRDDYKGFDVIEKYVEIVSDLKNKGF</sequence>
<name>B2TI60_CLOBB</name>
<dbReference type="Gene3D" id="3.40.50.1820">
    <property type="entry name" value="alpha/beta hydrolase"/>
    <property type="match status" value="1"/>
</dbReference>
<keyword evidence="1" id="KW-0472">Membrane</keyword>
<feature type="transmembrane region" description="Helical" evidence="1">
    <location>
        <begin position="74"/>
        <end position="93"/>
    </location>
</feature>
<dbReference type="InterPro" id="IPR029058">
    <property type="entry name" value="AB_hydrolase_fold"/>
</dbReference>
<keyword evidence="1" id="KW-0812">Transmembrane</keyword>
<dbReference type="KEGG" id="cbk:CLL_A1759"/>
<keyword evidence="2" id="KW-0378">Hydrolase</keyword>
<protein>
    <submittedName>
        <fullName evidence="2">Membrane associated lipase, alpha/beta hydrolase family</fullName>
    </submittedName>
</protein>
<keyword evidence="1" id="KW-1133">Transmembrane helix</keyword>
<gene>
    <name evidence="2" type="ordered locus">CLL_A1759</name>
</gene>
<dbReference type="SUPFAM" id="SSF53474">
    <property type="entry name" value="alpha/beta-Hydrolases"/>
    <property type="match status" value="1"/>
</dbReference>
<dbReference type="HOGENOM" id="CLU_049003_0_0_9"/>
<proteinExistence type="predicted"/>
<accession>B2TI60</accession>
<evidence type="ECO:0000313" key="2">
    <source>
        <dbReference type="EMBL" id="ACD23069.2"/>
    </source>
</evidence>
<dbReference type="PANTHER" id="PTHR11440">
    <property type="entry name" value="LECITHIN-CHOLESTEROL ACYLTRANSFERASE-RELATED"/>
    <property type="match status" value="1"/>
</dbReference>
<dbReference type="GO" id="GO:0016787">
    <property type="term" value="F:hydrolase activity"/>
    <property type="evidence" value="ECO:0007669"/>
    <property type="project" value="UniProtKB-KW"/>
</dbReference>
<dbReference type="AlphaFoldDB" id="B2TI60"/>
<feature type="transmembrane region" description="Helical" evidence="1">
    <location>
        <begin position="38"/>
        <end position="62"/>
    </location>
</feature>
<dbReference type="EMBL" id="CP001056">
    <property type="protein sequence ID" value="ACD23069.2"/>
    <property type="molecule type" value="Genomic_DNA"/>
</dbReference>
<feature type="transmembrane region" description="Helical" evidence="1">
    <location>
        <begin position="7"/>
        <end position="26"/>
    </location>
</feature>